<evidence type="ECO:0000256" key="1">
    <source>
        <dbReference type="ARBA" id="ARBA00004651"/>
    </source>
</evidence>
<dbReference type="Proteomes" id="UP001464891">
    <property type="component" value="Unassembled WGS sequence"/>
</dbReference>
<evidence type="ECO:0000256" key="6">
    <source>
        <dbReference type="ARBA" id="ARBA00022989"/>
    </source>
</evidence>
<comment type="caution">
    <text evidence="10">The sequence shown here is derived from an EMBL/GenBank/DDBJ whole genome shotgun (WGS) entry which is preliminary data.</text>
</comment>
<keyword evidence="4 10" id="KW-0808">Transferase</keyword>
<evidence type="ECO:0000256" key="5">
    <source>
        <dbReference type="ARBA" id="ARBA00022692"/>
    </source>
</evidence>
<dbReference type="InterPro" id="IPR050297">
    <property type="entry name" value="LipidA_mod_glycosyltrf_83"/>
</dbReference>
<dbReference type="PANTHER" id="PTHR33908:SF11">
    <property type="entry name" value="MEMBRANE PROTEIN"/>
    <property type="match status" value="1"/>
</dbReference>
<dbReference type="Pfam" id="PF13231">
    <property type="entry name" value="PMT_2"/>
    <property type="match status" value="1"/>
</dbReference>
<evidence type="ECO:0000256" key="8">
    <source>
        <dbReference type="SAM" id="Phobius"/>
    </source>
</evidence>
<evidence type="ECO:0000313" key="11">
    <source>
        <dbReference type="Proteomes" id="UP001464891"/>
    </source>
</evidence>
<organism evidence="10 11">
    <name type="scientific">Trichocoleus desertorum GB2-A4</name>
    <dbReference type="NCBI Taxonomy" id="2933944"/>
    <lineage>
        <taxon>Bacteria</taxon>
        <taxon>Bacillati</taxon>
        <taxon>Cyanobacteriota</taxon>
        <taxon>Cyanophyceae</taxon>
        <taxon>Leptolyngbyales</taxon>
        <taxon>Trichocoleusaceae</taxon>
        <taxon>Trichocoleus</taxon>
    </lineage>
</organism>
<feature type="transmembrane region" description="Helical" evidence="8">
    <location>
        <begin position="333"/>
        <end position="352"/>
    </location>
</feature>
<evidence type="ECO:0000256" key="3">
    <source>
        <dbReference type="ARBA" id="ARBA00022676"/>
    </source>
</evidence>
<dbReference type="InterPro" id="IPR038731">
    <property type="entry name" value="RgtA/B/C-like"/>
</dbReference>
<feature type="transmembrane region" description="Helical" evidence="8">
    <location>
        <begin position="173"/>
        <end position="201"/>
    </location>
</feature>
<protein>
    <submittedName>
        <fullName evidence="10">Glycosyltransferase family 39 protein</fullName>
        <ecNumber evidence="10">2.4.-.-</ecNumber>
    </submittedName>
</protein>
<dbReference type="PANTHER" id="PTHR33908">
    <property type="entry name" value="MANNOSYLTRANSFERASE YKCB-RELATED"/>
    <property type="match status" value="1"/>
</dbReference>
<feature type="transmembrane region" description="Helical" evidence="8">
    <location>
        <begin position="304"/>
        <end position="321"/>
    </location>
</feature>
<keyword evidence="2" id="KW-1003">Cell membrane</keyword>
<feature type="transmembrane region" description="Helical" evidence="8">
    <location>
        <begin position="93"/>
        <end position="110"/>
    </location>
</feature>
<evidence type="ECO:0000259" key="9">
    <source>
        <dbReference type="Pfam" id="PF13231"/>
    </source>
</evidence>
<comment type="subcellular location">
    <subcellularLocation>
        <location evidence="1">Cell membrane</location>
        <topology evidence="1">Multi-pass membrane protein</topology>
    </subcellularLocation>
</comment>
<feature type="transmembrane region" description="Helical" evidence="8">
    <location>
        <begin position="147"/>
        <end position="167"/>
    </location>
</feature>
<keyword evidence="3 10" id="KW-0328">Glycosyltransferase</keyword>
<accession>A0ABV0J5I0</accession>
<reference evidence="10 11" key="1">
    <citation type="submission" date="2022-04" db="EMBL/GenBank/DDBJ databases">
        <title>Positive selection, recombination, and allopatry shape intraspecific diversity of widespread and dominant cyanobacteria.</title>
        <authorList>
            <person name="Wei J."/>
            <person name="Shu W."/>
            <person name="Hu C."/>
        </authorList>
    </citation>
    <scope>NUCLEOTIDE SEQUENCE [LARGE SCALE GENOMIC DNA]</scope>
    <source>
        <strain evidence="10 11">GB2-A4</strain>
    </source>
</reference>
<name>A0ABV0J5I0_9CYAN</name>
<evidence type="ECO:0000256" key="2">
    <source>
        <dbReference type="ARBA" id="ARBA00022475"/>
    </source>
</evidence>
<dbReference type="GO" id="GO:0016757">
    <property type="term" value="F:glycosyltransferase activity"/>
    <property type="evidence" value="ECO:0007669"/>
    <property type="project" value="UniProtKB-KW"/>
</dbReference>
<keyword evidence="7 8" id="KW-0472">Membrane</keyword>
<dbReference type="EMBL" id="JAMPKM010000003">
    <property type="protein sequence ID" value="MEP0816904.1"/>
    <property type="molecule type" value="Genomic_DNA"/>
</dbReference>
<evidence type="ECO:0000256" key="7">
    <source>
        <dbReference type="ARBA" id="ARBA00023136"/>
    </source>
</evidence>
<dbReference type="EC" id="2.4.-.-" evidence="10"/>
<proteinExistence type="predicted"/>
<feature type="domain" description="Glycosyltransferase RgtA/B/C/D-like" evidence="9">
    <location>
        <begin position="74"/>
        <end position="231"/>
    </location>
</feature>
<evidence type="ECO:0000256" key="4">
    <source>
        <dbReference type="ARBA" id="ARBA00022679"/>
    </source>
</evidence>
<keyword evidence="11" id="KW-1185">Reference proteome</keyword>
<keyword evidence="5 8" id="KW-0812">Transmembrane</keyword>
<feature type="transmembrane region" description="Helical" evidence="8">
    <location>
        <begin position="277"/>
        <end position="297"/>
    </location>
</feature>
<feature type="transmembrane region" description="Helical" evidence="8">
    <location>
        <begin position="122"/>
        <end position="140"/>
    </location>
</feature>
<gene>
    <name evidence="10" type="ORF">NC998_07320</name>
</gene>
<feature type="transmembrane region" description="Helical" evidence="8">
    <location>
        <begin position="372"/>
        <end position="390"/>
    </location>
</feature>
<sequence length="516" mass="59441">MSIIFRFIKLDQKVYTVDEVRGILRIEGYTSQEFTDQVYNGKIISNQEIQRYQYPSLEKSFSDTVKALAGNPEHPPLYYLISRFWIDWLDHPVGARVLSALVSLFIFPALYWLCIELFESPLSGWIAIALVAVSPFYLMLAQEARQYSLWTVFILISSASLLRGLRTLSRNSWIIYTAAIALGLYTHLFFVFVLLTHGLYVLLTEKLKSKPTIFYLIASFCGCITFTPWIWVILSSSSRVKTTTSWVASFKIGLFKRFTYWQANLSSIFSDFNDPKINQLVSFAVLVLVLYAIYFLCRHAPKKVWLFVLLLIGSTALAQIIPDLIWGGRRSILSRYLVPSYLGVHLAVAYLFTQQLFRVQVKVSQQRLWRSIFAVLLSVGIMSCAASAQAKDWWKGSSSINLQVAPLINQAPQPLIISDSNLTFVLPLSYLLKPETQFQLFERSRLEEQNFQTELKNSVQKFKYVFLYSPSKQLLQLLEQMNQPSDYKTTVVVGQSQWFQDRNYLYRIQLNSAVDN</sequence>
<keyword evidence="6 8" id="KW-1133">Transmembrane helix</keyword>
<evidence type="ECO:0000313" key="10">
    <source>
        <dbReference type="EMBL" id="MEP0816904.1"/>
    </source>
</evidence>
<feature type="transmembrane region" description="Helical" evidence="8">
    <location>
        <begin position="213"/>
        <end position="234"/>
    </location>
</feature>